<dbReference type="RefSeq" id="WP_002715119.1">
    <property type="nucleotide sequence ID" value="NZ_UFSI01000001.1"/>
</dbReference>
<name>A0A380W753_AFIFE</name>
<dbReference type="SMART" id="SM00754">
    <property type="entry name" value="CHRD"/>
    <property type="match status" value="1"/>
</dbReference>
<reference evidence="3 4" key="1">
    <citation type="submission" date="2018-06" db="EMBL/GenBank/DDBJ databases">
        <authorList>
            <consortium name="Pathogen Informatics"/>
            <person name="Doyle S."/>
        </authorList>
    </citation>
    <scope>NUCLEOTIDE SEQUENCE [LARGE SCALE GENOMIC DNA]</scope>
    <source>
        <strain evidence="3 4">NCTC12722</strain>
    </source>
</reference>
<proteinExistence type="predicted"/>
<sequence>MYGKTIGAAAVMLAALAMASPASAEKIAMKLNLNGASEVPPNDSKGTGTADVDFDTASKLLTWKVTYSGLTGPATMAHFHGPAEPGKNAGIMVPLKDVASGAQGSATLTDTQATDLMAGKMYLNVHTKAHPGGEIRAQVTK</sequence>
<evidence type="ECO:0000259" key="2">
    <source>
        <dbReference type="PROSITE" id="PS50933"/>
    </source>
</evidence>
<gene>
    <name evidence="3" type="ORF">NCTC12722_01480</name>
</gene>
<feature type="domain" description="CHRD" evidence="2">
    <location>
        <begin position="25"/>
        <end position="141"/>
    </location>
</feature>
<dbReference type="Pfam" id="PF07452">
    <property type="entry name" value="CHRD"/>
    <property type="match status" value="1"/>
</dbReference>
<accession>A0A380W753</accession>
<evidence type="ECO:0000313" key="3">
    <source>
        <dbReference type="EMBL" id="SUU84293.1"/>
    </source>
</evidence>
<dbReference type="AlphaFoldDB" id="A0A380W753"/>
<keyword evidence="1" id="KW-0732">Signal</keyword>
<protein>
    <submittedName>
        <fullName evidence="3">CHRD domain</fullName>
    </submittedName>
</protein>
<dbReference type="OrthoDB" id="571052at2"/>
<dbReference type="Proteomes" id="UP000254343">
    <property type="component" value="Unassembled WGS sequence"/>
</dbReference>
<feature type="chain" id="PRO_5016731202" evidence="1">
    <location>
        <begin position="25"/>
        <end position="141"/>
    </location>
</feature>
<evidence type="ECO:0000313" key="4">
    <source>
        <dbReference type="Proteomes" id="UP000254343"/>
    </source>
</evidence>
<organism evidence="3 4">
    <name type="scientific">Afipia felis</name>
    <name type="common">Cat scratch disease bacillus</name>
    <dbReference type="NCBI Taxonomy" id="1035"/>
    <lineage>
        <taxon>Bacteria</taxon>
        <taxon>Pseudomonadati</taxon>
        <taxon>Pseudomonadota</taxon>
        <taxon>Alphaproteobacteria</taxon>
        <taxon>Hyphomicrobiales</taxon>
        <taxon>Nitrobacteraceae</taxon>
        <taxon>Afipia</taxon>
    </lineage>
</organism>
<dbReference type="InterPro" id="IPR010895">
    <property type="entry name" value="CHRD"/>
</dbReference>
<evidence type="ECO:0000256" key="1">
    <source>
        <dbReference type="SAM" id="SignalP"/>
    </source>
</evidence>
<dbReference type="EMBL" id="UIGB01000001">
    <property type="protein sequence ID" value="SUU84293.1"/>
    <property type="molecule type" value="Genomic_DNA"/>
</dbReference>
<feature type="signal peptide" evidence="1">
    <location>
        <begin position="1"/>
        <end position="24"/>
    </location>
</feature>
<dbReference type="PROSITE" id="PS50933">
    <property type="entry name" value="CHRD"/>
    <property type="match status" value="1"/>
</dbReference>